<protein>
    <recommendedName>
        <fullName evidence="4">DUF3040 domain-containing protein</fullName>
    </recommendedName>
</protein>
<accession>A0A931DJY9</accession>
<organism evidence="2 3">
    <name type="scientific">Actinomadura viridis</name>
    <dbReference type="NCBI Taxonomy" id="58110"/>
    <lineage>
        <taxon>Bacteria</taxon>
        <taxon>Bacillati</taxon>
        <taxon>Actinomycetota</taxon>
        <taxon>Actinomycetes</taxon>
        <taxon>Streptosporangiales</taxon>
        <taxon>Thermomonosporaceae</taxon>
        <taxon>Actinomadura</taxon>
    </lineage>
</organism>
<proteinExistence type="predicted"/>
<comment type="caution">
    <text evidence="2">The sequence shown here is derived from an EMBL/GenBank/DDBJ whole genome shotgun (WGS) entry which is preliminary data.</text>
</comment>
<dbReference type="EMBL" id="JADOUA010000001">
    <property type="protein sequence ID" value="MBG6090114.1"/>
    <property type="molecule type" value="Genomic_DNA"/>
</dbReference>
<keyword evidence="3" id="KW-1185">Reference proteome</keyword>
<reference evidence="2" key="1">
    <citation type="submission" date="2020-11" db="EMBL/GenBank/DDBJ databases">
        <title>Sequencing the genomes of 1000 actinobacteria strains.</title>
        <authorList>
            <person name="Klenk H.-P."/>
        </authorList>
    </citation>
    <scope>NUCLEOTIDE SEQUENCE</scope>
    <source>
        <strain evidence="2">DSM 43175</strain>
    </source>
</reference>
<evidence type="ECO:0008006" key="4">
    <source>
        <dbReference type="Google" id="ProtNLM"/>
    </source>
</evidence>
<gene>
    <name evidence="2" type="ORF">IW256_004227</name>
</gene>
<evidence type="ECO:0000313" key="2">
    <source>
        <dbReference type="EMBL" id="MBG6090114.1"/>
    </source>
</evidence>
<dbReference type="RefSeq" id="WP_197012624.1">
    <property type="nucleotide sequence ID" value="NZ_BAABES010000021.1"/>
</dbReference>
<sequence>MALTADEIRTLNEIARRTAEEDPEFVLHLTSFGAPRPRGRALPSRRTIVPWVMAGVLLAAGVVIASRPVRRV</sequence>
<dbReference type="AlphaFoldDB" id="A0A931DJY9"/>
<evidence type="ECO:0000256" key="1">
    <source>
        <dbReference type="SAM" id="Phobius"/>
    </source>
</evidence>
<keyword evidence="1" id="KW-1133">Transmembrane helix</keyword>
<keyword evidence="1" id="KW-0812">Transmembrane</keyword>
<dbReference type="InterPro" id="IPR021401">
    <property type="entry name" value="DUF3040"/>
</dbReference>
<feature type="transmembrane region" description="Helical" evidence="1">
    <location>
        <begin position="48"/>
        <end position="66"/>
    </location>
</feature>
<dbReference type="Pfam" id="PF11239">
    <property type="entry name" value="DUF3040"/>
    <property type="match status" value="1"/>
</dbReference>
<name>A0A931DJY9_9ACTN</name>
<dbReference type="Proteomes" id="UP000614047">
    <property type="component" value="Unassembled WGS sequence"/>
</dbReference>
<keyword evidence="1" id="KW-0472">Membrane</keyword>
<evidence type="ECO:0000313" key="3">
    <source>
        <dbReference type="Proteomes" id="UP000614047"/>
    </source>
</evidence>